<dbReference type="EMBL" id="MIFZ01000309">
    <property type="protein sequence ID" value="OSY49775.1"/>
    <property type="molecule type" value="Genomic_DNA"/>
</dbReference>
<dbReference type="SUPFAM" id="SSF56281">
    <property type="entry name" value="Metallo-hydrolase/oxidoreductase"/>
    <property type="match status" value="1"/>
</dbReference>
<evidence type="ECO:0000256" key="5">
    <source>
        <dbReference type="ARBA" id="ARBA00033751"/>
    </source>
</evidence>
<feature type="domain" description="Metallo-beta-lactamase" evidence="10">
    <location>
        <begin position="101"/>
        <end position="323"/>
    </location>
</feature>
<dbReference type="PANTHER" id="PTHR43223:SF1">
    <property type="entry name" value="ALKYL_ARYL-SULFATASE BDS1"/>
    <property type="match status" value="1"/>
</dbReference>
<sequence>MSGSRATEATRRSPADAVGGMPSADERDFEDADRGFVGRSGTRQITATDGRVVWDLDAYAFMEGDAPETVHPSLWRQGRLLIKDGLFEVVPGIYQLRGFDLSVMSVIEGDSGVVVVDPLVSKETAAAAFALYTEHRGVRPVVAVIYSHSHIDHFGGVKGVVSEDDVRSGRTQIIAPHGFMEHAASENVFAGTAMARRAGYMYGAALEKGPAGQVGTGLGQTVSTGEATLIPPTVHVTETGQTLTVDGVRIVFQVTPGTEAPAEMNFYLPDHRALCTAENTSHTLHNVLTIRGAQVRDARAWADYLTQTISLWGDELDVVFASHHWPTWGRAQGVEFLGLQRDLYSYLHDQTLRLLNQGYVGPEIAEMLRMPPALEAVWSTRGYYGSVSHNVKAVYQRYMGWYDGNPAHLWAHPPVAAAQRYITAMGGVDAAVGIARQAFDEGDYRWAVEVLNHVLFADEDHIPARALQADALEQLGFGAENGTWRNAFLSGAHELRHGRFGTPTTAAAPDIMAALTVEQVFAGIGVRIDGPRAWDEHIVLSWVLTDEERTHVLEVRNGALNQRVADAPAPGSTTFTLTRPVLISLLTGARELPAALAEGSVSVDGDPADLGRLVDLLAPVDPDFAIVTA</sequence>
<dbReference type="InterPro" id="IPR052195">
    <property type="entry name" value="Bact_Alkyl/Aryl-Sulfatase"/>
</dbReference>
<dbReference type="AlphaFoldDB" id="A0A1Y2NQI8"/>
<dbReference type="GO" id="GO:0018741">
    <property type="term" value="F:linear primary-alkylsulfatase activity"/>
    <property type="evidence" value="ECO:0007669"/>
    <property type="project" value="UniProtKB-EC"/>
</dbReference>
<dbReference type="InterPro" id="IPR038536">
    <property type="entry name" value="Alkyl/aryl-sulf_dimr_sf"/>
</dbReference>
<keyword evidence="4" id="KW-0862">Zinc</keyword>
<evidence type="ECO:0000313" key="12">
    <source>
        <dbReference type="Proteomes" id="UP000194318"/>
    </source>
</evidence>
<evidence type="ECO:0000256" key="9">
    <source>
        <dbReference type="SAM" id="MobiDB-lite"/>
    </source>
</evidence>
<gene>
    <name evidence="11" type="ORF">BG846_04638</name>
</gene>
<evidence type="ECO:0000259" key="10">
    <source>
        <dbReference type="SMART" id="SM00849"/>
    </source>
</evidence>
<dbReference type="Gene3D" id="3.60.15.30">
    <property type="entry name" value="Metallo-beta-lactamase domain"/>
    <property type="match status" value="1"/>
</dbReference>
<accession>A0A1Y2NQI8</accession>
<evidence type="ECO:0000256" key="4">
    <source>
        <dbReference type="ARBA" id="ARBA00022833"/>
    </source>
</evidence>
<dbReference type="Gene3D" id="1.25.40.880">
    <property type="entry name" value="Alkyl sulfatase, dimerisation domain"/>
    <property type="match status" value="1"/>
</dbReference>
<evidence type="ECO:0000256" key="1">
    <source>
        <dbReference type="ARBA" id="ARBA00001947"/>
    </source>
</evidence>
<dbReference type="FunFam" id="1.25.40.880:FF:000001">
    <property type="entry name" value="SDS hydrolase SdsA1"/>
    <property type="match status" value="1"/>
</dbReference>
<dbReference type="Pfam" id="PF00753">
    <property type="entry name" value="Lactamase_B"/>
    <property type="match status" value="1"/>
</dbReference>
<dbReference type="InterPro" id="IPR044097">
    <property type="entry name" value="Bds1/SdsA1_MBL-fold"/>
</dbReference>
<reference evidence="11 12" key="1">
    <citation type="submission" date="2016-09" db="EMBL/GenBank/DDBJ databases">
        <title>Streptomyces fradiae DSM40063, a candidate organism with high potential of specific P450 cytochromes.</title>
        <authorList>
            <person name="Grumaz C."/>
            <person name="Vainshtein Y."/>
            <person name="Kirstahler P."/>
            <person name="Sohn K."/>
        </authorList>
    </citation>
    <scope>NUCLEOTIDE SEQUENCE [LARGE SCALE GENOMIC DNA]</scope>
    <source>
        <strain evidence="11 12">DSM 40063</strain>
    </source>
</reference>
<dbReference type="Pfam" id="PF14864">
    <property type="entry name" value="Alkyl_sulf_C"/>
    <property type="match status" value="1"/>
</dbReference>
<dbReference type="EC" id="3.1.6.21" evidence="6"/>
<dbReference type="Gene3D" id="3.30.1050.10">
    <property type="entry name" value="SCP2 sterol-binding domain"/>
    <property type="match status" value="1"/>
</dbReference>
<dbReference type="Pfam" id="PF14863">
    <property type="entry name" value="Alkyl_sulf_dimr"/>
    <property type="match status" value="1"/>
</dbReference>
<dbReference type="PANTHER" id="PTHR43223">
    <property type="entry name" value="ALKYL/ARYL-SULFATASE"/>
    <property type="match status" value="1"/>
</dbReference>
<dbReference type="CDD" id="cd07710">
    <property type="entry name" value="arylsulfatase_Sdsa1-like_MBL-fold"/>
    <property type="match status" value="1"/>
</dbReference>
<evidence type="ECO:0000256" key="2">
    <source>
        <dbReference type="ARBA" id="ARBA00022723"/>
    </source>
</evidence>
<comment type="caution">
    <text evidence="11">The sequence shown here is derived from an EMBL/GenBank/DDBJ whole genome shotgun (WGS) entry which is preliminary data.</text>
</comment>
<dbReference type="GO" id="GO:0046872">
    <property type="term" value="F:metal ion binding"/>
    <property type="evidence" value="ECO:0007669"/>
    <property type="project" value="UniProtKB-KW"/>
</dbReference>
<dbReference type="InterPro" id="IPR029228">
    <property type="entry name" value="Alkyl_sulf_dimr"/>
</dbReference>
<comment type="cofactor">
    <cofactor evidence="1">
        <name>Zn(2+)</name>
        <dbReference type="ChEBI" id="CHEBI:29105"/>
    </cofactor>
</comment>
<evidence type="ECO:0000256" key="3">
    <source>
        <dbReference type="ARBA" id="ARBA00022801"/>
    </source>
</evidence>
<dbReference type="InterPro" id="IPR001279">
    <property type="entry name" value="Metallo-B-lactamas"/>
</dbReference>
<dbReference type="InterPro" id="IPR036866">
    <property type="entry name" value="RibonucZ/Hydroxyglut_hydro"/>
</dbReference>
<organism evidence="11 12">
    <name type="scientific">Streptomyces fradiae ATCC 10745 = DSM 40063</name>
    <dbReference type="NCBI Taxonomy" id="1319510"/>
    <lineage>
        <taxon>Bacteria</taxon>
        <taxon>Bacillati</taxon>
        <taxon>Actinomycetota</taxon>
        <taxon>Actinomycetes</taxon>
        <taxon>Kitasatosporales</taxon>
        <taxon>Streptomycetaceae</taxon>
        <taxon>Streptomyces</taxon>
    </lineage>
</organism>
<comment type="similarity">
    <text evidence="5">Belongs to the metallo-beta-lactamase superfamily. Type III sulfatase family.</text>
</comment>
<dbReference type="InterPro" id="IPR029229">
    <property type="entry name" value="Alkyl_sulf_C"/>
</dbReference>
<dbReference type="GO" id="GO:0018909">
    <property type="term" value="P:dodecyl sulfate metabolic process"/>
    <property type="evidence" value="ECO:0007669"/>
    <property type="project" value="InterPro"/>
</dbReference>
<dbReference type="SUPFAM" id="SSF55718">
    <property type="entry name" value="SCP-like"/>
    <property type="match status" value="1"/>
</dbReference>
<evidence type="ECO:0000256" key="8">
    <source>
        <dbReference type="ARBA" id="ARBA00075789"/>
    </source>
</evidence>
<proteinExistence type="inferred from homology"/>
<evidence type="ECO:0000256" key="7">
    <source>
        <dbReference type="ARBA" id="ARBA00068034"/>
    </source>
</evidence>
<evidence type="ECO:0000256" key="6">
    <source>
        <dbReference type="ARBA" id="ARBA00066568"/>
    </source>
</evidence>
<feature type="region of interest" description="Disordered" evidence="9">
    <location>
        <begin position="1"/>
        <end position="35"/>
    </location>
</feature>
<dbReference type="Proteomes" id="UP000194318">
    <property type="component" value="Unassembled WGS sequence"/>
</dbReference>
<name>A0A1Y2NQI8_STRFR</name>
<dbReference type="InterPro" id="IPR036527">
    <property type="entry name" value="SCP2_sterol-bd_dom_sf"/>
</dbReference>
<keyword evidence="2" id="KW-0479">Metal-binding</keyword>
<dbReference type="GO" id="GO:0046983">
    <property type="term" value="F:protein dimerization activity"/>
    <property type="evidence" value="ECO:0007669"/>
    <property type="project" value="InterPro"/>
</dbReference>
<dbReference type="SMART" id="SM00849">
    <property type="entry name" value="Lactamase_B"/>
    <property type="match status" value="1"/>
</dbReference>
<evidence type="ECO:0000313" key="11">
    <source>
        <dbReference type="EMBL" id="OSY49775.1"/>
    </source>
</evidence>
<protein>
    <recommendedName>
        <fullName evidence="7">Linear primary-alkylsulfatase</fullName>
        <ecNumber evidence="6">3.1.6.21</ecNumber>
    </recommendedName>
    <alternativeName>
        <fullName evidence="8">Type III linear primary-alkylsulfatase</fullName>
    </alternativeName>
</protein>
<keyword evidence="3" id="KW-0378">Hydrolase</keyword>
<dbReference type="FunFam" id="3.60.15.30:FF:000001">
    <property type="entry name" value="Alkyl/aryl-sulfatase BDS1"/>
    <property type="match status" value="1"/>
</dbReference>